<name>A0ABT3IUK5_9BACT</name>
<evidence type="ECO:0000256" key="2">
    <source>
        <dbReference type="ARBA" id="ARBA00022741"/>
    </source>
</evidence>
<dbReference type="Gene3D" id="3.40.50.300">
    <property type="entry name" value="P-loop containing nucleotide triphosphate hydrolases"/>
    <property type="match status" value="1"/>
</dbReference>
<gene>
    <name evidence="7" type="primary">meaB</name>
    <name evidence="7" type="ORF">OL497_27355</name>
</gene>
<evidence type="ECO:0000256" key="1">
    <source>
        <dbReference type="ARBA" id="ARBA00009625"/>
    </source>
</evidence>
<dbReference type="InterPro" id="IPR052040">
    <property type="entry name" value="GTPase/Isobutyryl-CoA_mutase"/>
</dbReference>
<keyword evidence="5" id="KW-0143">Chaperone</keyword>
<reference evidence="7 8" key="1">
    <citation type="submission" date="2022-10" db="EMBL/GenBank/DDBJ databases">
        <title>Chitinophaga nivalis PC15 sp. nov., isolated from Pyeongchang county, South Korea.</title>
        <authorList>
            <person name="Trinh H.N."/>
        </authorList>
    </citation>
    <scope>NUCLEOTIDE SEQUENCE [LARGE SCALE GENOMIC DNA]</scope>
    <source>
        <strain evidence="7 8">PC14</strain>
    </source>
</reference>
<dbReference type="PANTHER" id="PTHR43087">
    <property type="entry name" value="LYSINE/ARGININE/ORNITHINE TRANSPORT SYSTEM KINASE"/>
    <property type="match status" value="1"/>
</dbReference>
<dbReference type="CDD" id="cd03114">
    <property type="entry name" value="MMAA-like"/>
    <property type="match status" value="1"/>
</dbReference>
<dbReference type="PANTHER" id="PTHR43087:SF1">
    <property type="entry name" value="LAO_AO TRANSPORT SYSTEM ATPASE"/>
    <property type="match status" value="1"/>
</dbReference>
<dbReference type="Proteomes" id="UP001207742">
    <property type="component" value="Unassembled WGS sequence"/>
</dbReference>
<dbReference type="InterPro" id="IPR003593">
    <property type="entry name" value="AAA+_ATPase"/>
</dbReference>
<dbReference type="NCBIfam" id="TIGR00750">
    <property type="entry name" value="lao"/>
    <property type="match status" value="1"/>
</dbReference>
<evidence type="ECO:0000256" key="5">
    <source>
        <dbReference type="ARBA" id="ARBA00023186"/>
    </source>
</evidence>
<keyword evidence="2" id="KW-0547">Nucleotide-binding</keyword>
<dbReference type="SMART" id="SM00382">
    <property type="entry name" value="AAA"/>
    <property type="match status" value="1"/>
</dbReference>
<comment type="caution">
    <text evidence="7">The sequence shown here is derived from an EMBL/GenBank/DDBJ whole genome shotgun (WGS) entry which is preliminary data.</text>
</comment>
<keyword evidence="3" id="KW-0378">Hydrolase</keyword>
<dbReference type="Pfam" id="PF03308">
    <property type="entry name" value="MeaB"/>
    <property type="match status" value="1"/>
</dbReference>
<organism evidence="7 8">
    <name type="scientific">Chitinophaga nivalis</name>
    <dbReference type="NCBI Taxonomy" id="2991709"/>
    <lineage>
        <taxon>Bacteria</taxon>
        <taxon>Pseudomonadati</taxon>
        <taxon>Bacteroidota</taxon>
        <taxon>Chitinophagia</taxon>
        <taxon>Chitinophagales</taxon>
        <taxon>Chitinophagaceae</taxon>
        <taxon>Chitinophaga</taxon>
    </lineage>
</organism>
<dbReference type="InterPro" id="IPR005129">
    <property type="entry name" value="GTPase_ArgK"/>
</dbReference>
<evidence type="ECO:0000259" key="6">
    <source>
        <dbReference type="SMART" id="SM00382"/>
    </source>
</evidence>
<feature type="domain" description="AAA+ ATPase" evidence="6">
    <location>
        <begin position="43"/>
        <end position="168"/>
    </location>
</feature>
<accession>A0ABT3IUK5</accession>
<dbReference type="InterPro" id="IPR027417">
    <property type="entry name" value="P-loop_NTPase"/>
</dbReference>
<dbReference type="RefSeq" id="WP_264734453.1">
    <property type="nucleotide sequence ID" value="NZ_JAPDNR010000001.1"/>
</dbReference>
<evidence type="ECO:0000256" key="3">
    <source>
        <dbReference type="ARBA" id="ARBA00022801"/>
    </source>
</evidence>
<comment type="similarity">
    <text evidence="1">Belongs to the SIMIBI class G3E GTPase family. ArgK/MeaB subfamily.</text>
</comment>
<dbReference type="SUPFAM" id="SSF52540">
    <property type="entry name" value="P-loop containing nucleoside triphosphate hydrolases"/>
    <property type="match status" value="1"/>
</dbReference>
<keyword evidence="4" id="KW-0342">GTP-binding</keyword>
<sequence>MYQPLAAGLLKGDIKSLARCISLVENEAAGYEQLLEQLPATSHTKVVGITGPPGAGKSTLVNALITHLLEQQKKIAIIAVDPSSPFNFGALLGDRIRMSQHFNHPQVFIRSMASRGALGGLSPKIIEVSDIIKAAGFDYLFIETVGVGQSEVEIAGIADTTIVVVVPEAGDEIQTMKAGLMEIADIFVVNKSDRDHADIFVKNLRLLAHSKHNGGWEIPVIKSIATQREGIHEITTAIQQHHQETIHQHQRHTLLLTEKAYQLIQYRRMKDLSKQQLQSEIQALLEEKSFNLYRYINTKS</sequence>
<dbReference type="EMBL" id="JAPDNS010000002">
    <property type="protein sequence ID" value="MCW3487646.1"/>
    <property type="molecule type" value="Genomic_DNA"/>
</dbReference>
<keyword evidence="8" id="KW-1185">Reference proteome</keyword>
<evidence type="ECO:0000313" key="8">
    <source>
        <dbReference type="Proteomes" id="UP001207742"/>
    </source>
</evidence>
<evidence type="ECO:0000256" key="4">
    <source>
        <dbReference type="ARBA" id="ARBA00023134"/>
    </source>
</evidence>
<evidence type="ECO:0000313" key="7">
    <source>
        <dbReference type="EMBL" id="MCW3487646.1"/>
    </source>
</evidence>
<protein>
    <submittedName>
        <fullName evidence="7">Methylmalonyl Co-A mutase-associated GTPase MeaB</fullName>
    </submittedName>
</protein>
<proteinExistence type="inferred from homology"/>